<dbReference type="Proteomes" id="UP000076552">
    <property type="component" value="Unassembled WGS sequence"/>
</dbReference>
<comment type="caution">
    <text evidence="1">The sequence shown here is derived from an EMBL/GenBank/DDBJ whole genome shotgun (WGS) entry which is preliminary data.</text>
</comment>
<gene>
    <name evidence="1" type="ORF">CT0861_09534</name>
</gene>
<evidence type="ECO:0000313" key="2">
    <source>
        <dbReference type="Proteomes" id="UP000076552"/>
    </source>
</evidence>
<organism evidence="1 2">
    <name type="scientific">Colletotrichum tofieldiae</name>
    <dbReference type="NCBI Taxonomy" id="708197"/>
    <lineage>
        <taxon>Eukaryota</taxon>
        <taxon>Fungi</taxon>
        <taxon>Dikarya</taxon>
        <taxon>Ascomycota</taxon>
        <taxon>Pezizomycotina</taxon>
        <taxon>Sordariomycetes</taxon>
        <taxon>Hypocreomycetidae</taxon>
        <taxon>Glomerellales</taxon>
        <taxon>Glomerellaceae</taxon>
        <taxon>Colletotrichum</taxon>
        <taxon>Colletotrichum spaethianum species complex</taxon>
    </lineage>
</organism>
<proteinExistence type="predicted"/>
<dbReference type="EMBL" id="LFIV01000245">
    <property type="protein sequence ID" value="KZL64976.1"/>
    <property type="molecule type" value="Genomic_DNA"/>
</dbReference>
<reference evidence="1 2" key="1">
    <citation type="submission" date="2015-06" db="EMBL/GenBank/DDBJ databases">
        <title>Survival trade-offs in plant roots during colonization by closely related pathogenic and mutualistic fungi.</title>
        <authorList>
            <person name="Hacquard S."/>
            <person name="Kracher B."/>
            <person name="Hiruma K."/>
            <person name="Weinman A."/>
            <person name="Muench P."/>
            <person name="Garrido Oter R."/>
            <person name="Ver Loren van Themaat E."/>
            <person name="Dallerey J.-F."/>
            <person name="Damm U."/>
            <person name="Henrissat B."/>
            <person name="Lespinet O."/>
            <person name="Thon M."/>
            <person name="Kemen E."/>
            <person name="McHardy A.C."/>
            <person name="Schulze-Lefert P."/>
            <person name="O'Connell R.J."/>
        </authorList>
    </citation>
    <scope>NUCLEOTIDE SEQUENCE [LARGE SCALE GENOMIC DNA]</scope>
    <source>
        <strain evidence="1 2">0861</strain>
    </source>
</reference>
<protein>
    <submittedName>
        <fullName evidence="1">Uncharacterized protein</fullName>
    </submittedName>
</protein>
<sequence>MTTTQSLFPQKILVGEDVTEEVAAGERKQVLQKAASLVKEGVDASELEFHDTSEDAVAVLIYVTTDAKGQEIQTEGIVLFADENSDGVITGQYAEAEASGIRLYPVPKGGLFVNNAQVEYIRRKKALKEE</sequence>
<evidence type="ECO:0000313" key="1">
    <source>
        <dbReference type="EMBL" id="KZL64976.1"/>
    </source>
</evidence>
<accession>A0A166MTC8</accession>
<name>A0A166MTC8_9PEZI</name>
<keyword evidence="2" id="KW-1185">Reference proteome</keyword>
<dbReference type="AlphaFoldDB" id="A0A166MTC8"/>